<dbReference type="AlphaFoldDB" id="A0A3G2T4F2"/>
<proteinExistence type="predicted"/>
<reference evidence="1 2" key="1">
    <citation type="submission" date="2018-10" db="EMBL/GenBank/DDBJ databases">
        <title>The complete genome of Acinetobacter wuhouensis strain WCHAW010062.</title>
        <authorList>
            <person name="Hu Y."/>
            <person name="Long H."/>
            <person name="Feng Y."/>
            <person name="Zong Z."/>
        </authorList>
    </citation>
    <scope>NUCLEOTIDE SEQUENCE [LARGE SCALE GENOMIC DNA]</scope>
    <source>
        <strain evidence="1 2">WCHAW010062</strain>
    </source>
</reference>
<accession>A0A3G2T4F2</accession>
<evidence type="ECO:0000313" key="2">
    <source>
        <dbReference type="Proteomes" id="UP000279962"/>
    </source>
</evidence>
<gene>
    <name evidence="1" type="ORF">CDG68_13340</name>
</gene>
<dbReference type="Proteomes" id="UP000279962">
    <property type="component" value="Chromosome"/>
</dbReference>
<protein>
    <submittedName>
        <fullName evidence="1">Uncharacterized protein</fullName>
    </submittedName>
</protein>
<evidence type="ECO:0000313" key="1">
    <source>
        <dbReference type="EMBL" id="AYO54567.1"/>
    </source>
</evidence>
<name>A0A3G2T4F2_9GAMM</name>
<organism evidence="1 2">
    <name type="scientific">Acinetobacter wuhouensis</name>
    <dbReference type="NCBI Taxonomy" id="1879050"/>
    <lineage>
        <taxon>Bacteria</taxon>
        <taxon>Pseudomonadati</taxon>
        <taxon>Pseudomonadota</taxon>
        <taxon>Gammaproteobacteria</taxon>
        <taxon>Moraxellales</taxon>
        <taxon>Moraxellaceae</taxon>
        <taxon>Acinetobacter</taxon>
    </lineage>
</organism>
<dbReference type="EMBL" id="CP033133">
    <property type="protein sequence ID" value="AYO54567.1"/>
    <property type="molecule type" value="Genomic_DNA"/>
</dbReference>
<sequence length="73" mass="8466">MTNQNEILARLSEDELFEVAEYGIQARIELRLGGKVNDDPQFLYDALDAIEDMDVEQLKACIREHTAKFHQEK</sequence>
<dbReference type="RefSeq" id="WP_087551771.1">
    <property type="nucleotide sequence ID" value="NZ_CP033133.1"/>
</dbReference>